<comment type="caution">
    <text evidence="1">The sequence shown here is derived from an EMBL/GenBank/DDBJ whole genome shotgun (WGS) entry which is preliminary data.</text>
</comment>
<accession>A0AAE0XXS6</accession>
<keyword evidence="2" id="KW-1185">Reference proteome</keyword>
<organism evidence="1 2">
    <name type="scientific">Elysia crispata</name>
    <name type="common">lettuce slug</name>
    <dbReference type="NCBI Taxonomy" id="231223"/>
    <lineage>
        <taxon>Eukaryota</taxon>
        <taxon>Metazoa</taxon>
        <taxon>Spiralia</taxon>
        <taxon>Lophotrochozoa</taxon>
        <taxon>Mollusca</taxon>
        <taxon>Gastropoda</taxon>
        <taxon>Heterobranchia</taxon>
        <taxon>Euthyneura</taxon>
        <taxon>Panpulmonata</taxon>
        <taxon>Sacoglossa</taxon>
        <taxon>Placobranchoidea</taxon>
        <taxon>Plakobranchidae</taxon>
        <taxon>Elysia</taxon>
    </lineage>
</organism>
<gene>
    <name evidence="1" type="ORF">RRG08_036558</name>
</gene>
<dbReference type="Proteomes" id="UP001283361">
    <property type="component" value="Unassembled WGS sequence"/>
</dbReference>
<dbReference type="AlphaFoldDB" id="A0AAE0XXS6"/>
<dbReference type="EMBL" id="JAWDGP010007343">
    <property type="protein sequence ID" value="KAK3724580.1"/>
    <property type="molecule type" value="Genomic_DNA"/>
</dbReference>
<protein>
    <submittedName>
        <fullName evidence="1">Uncharacterized protein</fullName>
    </submittedName>
</protein>
<evidence type="ECO:0000313" key="2">
    <source>
        <dbReference type="Proteomes" id="UP001283361"/>
    </source>
</evidence>
<evidence type="ECO:0000313" key="1">
    <source>
        <dbReference type="EMBL" id="KAK3724580.1"/>
    </source>
</evidence>
<reference evidence="1" key="1">
    <citation type="journal article" date="2023" name="G3 (Bethesda)">
        <title>A reference genome for the long-term kleptoplast-retaining sea slug Elysia crispata morphotype clarki.</title>
        <authorList>
            <person name="Eastman K.E."/>
            <person name="Pendleton A.L."/>
            <person name="Shaikh M.A."/>
            <person name="Suttiyut T."/>
            <person name="Ogas R."/>
            <person name="Tomko P."/>
            <person name="Gavelis G."/>
            <person name="Widhalm J.R."/>
            <person name="Wisecaver J.H."/>
        </authorList>
    </citation>
    <scope>NUCLEOTIDE SEQUENCE</scope>
    <source>
        <strain evidence="1">ECLA1</strain>
    </source>
</reference>
<proteinExistence type="predicted"/>
<sequence length="175" mass="20106">MIWLYGIFRPYFPVPQIFRGIFGVAVWDLQTLFSRSSDLPRNFWYSSVKSYTVFSRSSDLPRNFRCSCVGSSDRIFPFLKSSEVSSVWLCGIFRPYFPVPQIFRGIFGVAVWDLQTVFSRPSDLPRNFRCSCVGSSDRIFPSLRSSEVSSVLLCGIFRPYFPVPQIFRGIFGVAL</sequence>
<name>A0AAE0XXS6_9GAST</name>